<dbReference type="Gene3D" id="3.30.70.3490">
    <property type="match status" value="1"/>
</dbReference>
<evidence type="ECO:0000256" key="2">
    <source>
        <dbReference type="ARBA" id="ARBA00004514"/>
    </source>
</evidence>
<dbReference type="EMBL" id="JAATIS010004753">
    <property type="protein sequence ID" value="KAG2460654.1"/>
    <property type="molecule type" value="Genomic_DNA"/>
</dbReference>
<evidence type="ECO:0000256" key="3">
    <source>
        <dbReference type="ARBA" id="ARBA00004586"/>
    </source>
</evidence>
<feature type="non-terminal residue" evidence="15">
    <location>
        <position position="904"/>
    </location>
</feature>
<reference evidence="15 16" key="1">
    <citation type="journal article" date="2021" name="Cell">
        <title>Tracing the genetic footprints of vertebrate landing in non-teleost ray-finned fishes.</title>
        <authorList>
            <person name="Bi X."/>
            <person name="Wang K."/>
            <person name="Yang L."/>
            <person name="Pan H."/>
            <person name="Jiang H."/>
            <person name="Wei Q."/>
            <person name="Fang M."/>
            <person name="Yu H."/>
            <person name="Zhu C."/>
            <person name="Cai Y."/>
            <person name="He Y."/>
            <person name="Gan X."/>
            <person name="Zeng H."/>
            <person name="Yu D."/>
            <person name="Zhu Y."/>
            <person name="Jiang H."/>
            <person name="Qiu Q."/>
            <person name="Yang H."/>
            <person name="Zhang Y.E."/>
            <person name="Wang W."/>
            <person name="Zhu M."/>
            <person name="He S."/>
            <person name="Zhang G."/>
        </authorList>
    </citation>
    <scope>NUCLEOTIDE SEQUENCE [LARGE SCALE GENOMIC DNA]</scope>
    <source>
        <strain evidence="15">Bchr_013</strain>
    </source>
</reference>
<feature type="domain" description="PH" evidence="14">
    <location>
        <begin position="209"/>
        <end position="320"/>
    </location>
</feature>
<dbReference type="FunFam" id="3.30.70.3490:FF:000002">
    <property type="entry name" value="Oxysterol-binding protein"/>
    <property type="match status" value="1"/>
</dbReference>
<evidence type="ECO:0000256" key="12">
    <source>
        <dbReference type="ARBA" id="ARBA00023136"/>
    </source>
</evidence>
<dbReference type="Gene3D" id="2.30.29.30">
    <property type="entry name" value="Pleckstrin-homology domain (PH domain)/Phosphotyrosine-binding domain (PTB)"/>
    <property type="match status" value="1"/>
</dbReference>
<keyword evidence="12" id="KW-0472">Membrane</keyword>
<evidence type="ECO:0000256" key="9">
    <source>
        <dbReference type="ARBA" id="ARBA00022824"/>
    </source>
</evidence>
<dbReference type="GO" id="GO:0015485">
    <property type="term" value="F:cholesterol binding"/>
    <property type="evidence" value="ECO:0007669"/>
    <property type="project" value="TreeGrafter"/>
</dbReference>
<dbReference type="SUPFAM" id="SSF144000">
    <property type="entry name" value="Oxysterol-binding protein-like"/>
    <property type="match status" value="1"/>
</dbReference>
<feature type="non-terminal residue" evidence="15">
    <location>
        <position position="1"/>
    </location>
</feature>
<dbReference type="PANTHER" id="PTHR10972">
    <property type="entry name" value="OXYSTEROL-BINDING PROTEIN-RELATED"/>
    <property type="match status" value="1"/>
</dbReference>
<dbReference type="InterPro" id="IPR011993">
    <property type="entry name" value="PH-like_dom_sf"/>
</dbReference>
<evidence type="ECO:0000256" key="1">
    <source>
        <dbReference type="ARBA" id="ARBA00004236"/>
    </source>
</evidence>
<dbReference type="Pfam" id="PF15409">
    <property type="entry name" value="PH_8"/>
    <property type="match status" value="1"/>
</dbReference>
<dbReference type="PROSITE" id="PS50003">
    <property type="entry name" value="PH_DOMAIN"/>
    <property type="match status" value="1"/>
</dbReference>
<dbReference type="GO" id="GO:0005789">
    <property type="term" value="C:endoplasmic reticulum membrane"/>
    <property type="evidence" value="ECO:0007669"/>
    <property type="project" value="UniProtKB-SubCell"/>
</dbReference>
<dbReference type="FunFam" id="2.40.160.120:FF:000001">
    <property type="entry name" value="Oxysterol-binding protein"/>
    <property type="match status" value="1"/>
</dbReference>
<dbReference type="GO" id="GO:0006699">
    <property type="term" value="P:bile acid biosynthetic process"/>
    <property type="evidence" value="ECO:0007669"/>
    <property type="project" value="UniProtKB-ARBA"/>
</dbReference>
<keyword evidence="7" id="KW-0963">Cytoplasm</keyword>
<dbReference type="GO" id="GO:0120015">
    <property type="term" value="F:sterol transfer activity"/>
    <property type="evidence" value="ECO:0007669"/>
    <property type="project" value="UniProtKB-ARBA"/>
</dbReference>
<keyword evidence="11" id="KW-0446">Lipid-binding</keyword>
<dbReference type="GO" id="GO:0005886">
    <property type="term" value="C:plasma membrane"/>
    <property type="evidence" value="ECO:0007669"/>
    <property type="project" value="UniProtKB-SubCell"/>
</dbReference>
<protein>
    <submittedName>
        <fullName evidence="15">OSBL7 protein</fullName>
    </submittedName>
</protein>
<evidence type="ECO:0000313" key="15">
    <source>
        <dbReference type="EMBL" id="KAG2460654.1"/>
    </source>
</evidence>
<accession>A0A8X7X4A2</accession>
<comment type="caution">
    <text evidence="15">The sequence shown here is derived from an EMBL/GenBank/DDBJ whole genome shotgun (WGS) entry which is preliminary data.</text>
</comment>
<keyword evidence="6" id="KW-1003">Cell membrane</keyword>
<dbReference type="AlphaFoldDB" id="A0A8X7X4A2"/>
<dbReference type="InterPro" id="IPR041680">
    <property type="entry name" value="PH_8"/>
</dbReference>
<feature type="region of interest" description="Disordered" evidence="13">
    <location>
        <begin position="81"/>
        <end position="106"/>
    </location>
</feature>
<dbReference type="FunFam" id="2.30.29.30:FF:000011">
    <property type="entry name" value="Oxysterol-binding protein"/>
    <property type="match status" value="1"/>
</dbReference>
<dbReference type="InterPro" id="IPR037239">
    <property type="entry name" value="OSBP_sf"/>
</dbReference>
<evidence type="ECO:0000256" key="5">
    <source>
        <dbReference type="ARBA" id="ARBA00022448"/>
    </source>
</evidence>
<dbReference type="Gene3D" id="2.40.160.120">
    <property type="match status" value="1"/>
</dbReference>
<keyword evidence="9" id="KW-0256">Endoplasmic reticulum</keyword>
<keyword evidence="8" id="KW-0597">Phosphoprotein</keyword>
<comment type="similarity">
    <text evidence="4">Belongs to the OSBP family.</text>
</comment>
<comment type="subcellular location">
    <subcellularLocation>
        <location evidence="1">Cell membrane</location>
    </subcellularLocation>
    <subcellularLocation>
        <location evidence="2">Cytoplasm</location>
        <location evidence="2">Cytosol</location>
    </subcellularLocation>
    <subcellularLocation>
        <location evidence="3">Endoplasmic reticulum membrane</location>
    </subcellularLocation>
</comment>
<evidence type="ECO:0000256" key="8">
    <source>
        <dbReference type="ARBA" id="ARBA00022553"/>
    </source>
</evidence>
<keyword evidence="5" id="KW-0813">Transport</keyword>
<sequence>MCQLDALNPGNGCKQTRELATAKQVKGYRALRRWRTEPRDGDRLSDRYIVARQPRGCDRPGGFGDHGKRAWKLNPIGARSHRQGAPRCLKSPGPQHFRHTRGEEDQGHPECFRVHSQHFCHTRECWQKLIGKAPGAHPGKDKRGHLPPFESWIWVEEGRNLEERRGVKWRRSEERKALLRAWTSSRNWEVMDDPRNENSVGSEQDLPQPEMQQGYILKKRKWPLKGWHKRYFILDKGILRYAKTQQDINKGKLHGSIDVSLSVMSINKKSKRIDLDAEDNLYHLKLQQGSAPNQSSCSVDMHIVDGKVSAWLQQTSDMQTCSIELSKCQADLNELSRLLQDLDMLHRVSSAPVICNNQNSSSDRPKKEKRTSKIWCAKNLTKEGTVAAMGNAGISSRWHASVPSLPDCLGSEQHPSAFTLPADFSQLQRDFCCLAQKVHTSLKSAFDSLSLEKERLQKIWQDPHLRPSPIMHTANFRNTLSEASPCGSGQVLKHQLSVGSSVSLSDSHAEYFDACEVILCGSSSENEGSDADSCASDITNSNSEEHLENFSKAPITCVTSALSSNSGNMPKSQEGPGRRTCLPAPGPNTSNISLWNIMRNNIGKDLSRVSMPVQLNEPMNTLQKLCEELEYSEVLDRANQTQDPFERMVYIAAFAISAYASAFHRSGSKPFNPVLGETYECERLDKGFRFGDHYEWNKVTSCIHNILSTQRWIEHYGEVIIRNTKSSICHCKITFCKSKYWSSNMNEVQGAVLDESGNVIHRLGGRWHEGLYCGSPPKTHCIWKPNAMPVDFDRYYGFTKFALELNEITPELKTLLPPTDTRLRPDQRYLEEGNLEAAETHKHRVEQLQRERRQVLEENGVLHQPRFFTRTVDASGKEIWFSNGTYWKQRKDPGFHKMDNAVLW</sequence>
<dbReference type="Pfam" id="PF01237">
    <property type="entry name" value="Oxysterol_BP"/>
    <property type="match status" value="2"/>
</dbReference>
<organism evidence="15 16">
    <name type="scientific">Polypterus senegalus</name>
    <name type="common">Senegal bichir</name>
    <dbReference type="NCBI Taxonomy" id="55291"/>
    <lineage>
        <taxon>Eukaryota</taxon>
        <taxon>Metazoa</taxon>
        <taxon>Chordata</taxon>
        <taxon>Craniata</taxon>
        <taxon>Vertebrata</taxon>
        <taxon>Euteleostomi</taxon>
        <taxon>Actinopterygii</taxon>
        <taxon>Polypteriformes</taxon>
        <taxon>Polypteridae</taxon>
        <taxon>Polypterus</taxon>
    </lineage>
</organism>
<evidence type="ECO:0000259" key="14">
    <source>
        <dbReference type="PROSITE" id="PS50003"/>
    </source>
</evidence>
<evidence type="ECO:0000256" key="6">
    <source>
        <dbReference type="ARBA" id="ARBA00022475"/>
    </source>
</evidence>
<proteinExistence type="inferred from homology"/>
<evidence type="ECO:0000256" key="13">
    <source>
        <dbReference type="SAM" id="MobiDB-lite"/>
    </source>
</evidence>
<dbReference type="Proteomes" id="UP000886611">
    <property type="component" value="Unassembled WGS sequence"/>
</dbReference>
<dbReference type="InterPro" id="IPR001849">
    <property type="entry name" value="PH_domain"/>
</dbReference>
<dbReference type="InterPro" id="IPR000648">
    <property type="entry name" value="Oxysterol-bd"/>
</dbReference>
<dbReference type="SUPFAM" id="SSF50729">
    <property type="entry name" value="PH domain-like"/>
    <property type="match status" value="1"/>
</dbReference>
<gene>
    <name evidence="15" type="primary">Osbpl7</name>
    <name evidence="15" type="ORF">GTO96_0010974</name>
</gene>
<dbReference type="GO" id="GO:0097038">
    <property type="term" value="C:perinuclear endoplasmic reticulum"/>
    <property type="evidence" value="ECO:0007669"/>
    <property type="project" value="TreeGrafter"/>
</dbReference>
<evidence type="ECO:0000256" key="11">
    <source>
        <dbReference type="ARBA" id="ARBA00023121"/>
    </source>
</evidence>
<name>A0A8X7X4A2_POLSE</name>
<dbReference type="GO" id="GO:0031965">
    <property type="term" value="C:nuclear membrane"/>
    <property type="evidence" value="ECO:0007669"/>
    <property type="project" value="TreeGrafter"/>
</dbReference>
<keyword evidence="16" id="KW-1185">Reference proteome</keyword>
<evidence type="ECO:0000256" key="4">
    <source>
        <dbReference type="ARBA" id="ARBA00008842"/>
    </source>
</evidence>
<keyword evidence="10" id="KW-0445">Lipid transport</keyword>
<evidence type="ECO:0000256" key="10">
    <source>
        <dbReference type="ARBA" id="ARBA00023055"/>
    </source>
</evidence>
<dbReference type="PANTHER" id="PTHR10972:SF146">
    <property type="entry name" value="OXYSTEROL-BINDING PROTEIN"/>
    <property type="match status" value="1"/>
</dbReference>
<evidence type="ECO:0000313" key="16">
    <source>
        <dbReference type="Proteomes" id="UP000886611"/>
    </source>
</evidence>
<evidence type="ECO:0000256" key="7">
    <source>
        <dbReference type="ARBA" id="ARBA00022490"/>
    </source>
</evidence>
<dbReference type="GO" id="GO:0005829">
    <property type="term" value="C:cytosol"/>
    <property type="evidence" value="ECO:0007669"/>
    <property type="project" value="UniProtKB-SubCell"/>
</dbReference>
<feature type="region of interest" description="Disordered" evidence="13">
    <location>
        <begin position="564"/>
        <end position="584"/>
    </location>
</feature>